<keyword evidence="2 15" id="KW-0597">Phosphoprotein</keyword>
<keyword evidence="13 15" id="KW-1015">Disulfide bond</keyword>
<evidence type="ECO:0000256" key="3">
    <source>
        <dbReference type="ARBA" id="ARBA00022561"/>
    </source>
</evidence>
<dbReference type="Proteomes" id="UP000099931">
    <property type="component" value="Segment"/>
</dbReference>
<feature type="disulfide bond" evidence="15">
    <location>
        <begin position="34"/>
        <end position="40"/>
    </location>
</feature>
<keyword evidence="7 15" id="KW-0946">Virion</keyword>
<keyword evidence="8 15" id="KW-0426">Late protein</keyword>
<keyword evidence="1 15" id="KW-1163">Viral penetration into host nucleus</keyword>
<feature type="compositionally biased region" description="Polar residues" evidence="16">
    <location>
        <begin position="375"/>
        <end position="390"/>
    </location>
</feature>
<keyword evidence="9 15" id="KW-1177">Microtubular inwards viral transport</keyword>
<comment type="similarity">
    <text evidence="15">Belongs to the papillomaviridae L2 protein family.</text>
</comment>
<feature type="region of interest" description="Disordered" evidence="16">
    <location>
        <begin position="370"/>
        <end position="391"/>
    </location>
</feature>
<dbReference type="Pfam" id="PF00513">
    <property type="entry name" value="Late_protein_L2"/>
    <property type="match status" value="2"/>
</dbReference>
<evidence type="ECO:0000313" key="17">
    <source>
        <dbReference type="EMBL" id="ABX56062.1"/>
    </source>
</evidence>
<evidence type="ECO:0000256" key="4">
    <source>
        <dbReference type="ARBA" id="ARBA00022562"/>
    </source>
</evidence>
<reference evidence="17 18" key="1">
    <citation type="journal article" date="2009" name="Virology">
        <title>Genomic diversity and interspecies host infection of alpha12 Macaca fascicularis papillomaviruses (MfPVs).</title>
        <authorList>
            <person name="Chen Z."/>
            <person name="van Doorslaer K."/>
            <person name="Desalle R."/>
            <person name="Wood C.E."/>
            <person name="Kaplan J.R."/>
            <person name="Wagner J.D."/>
            <person name="Burk R.D."/>
        </authorList>
    </citation>
    <scope>NUCLEOTIDE SEQUENCE [LARGE SCALE GENOMIC DNA]</scope>
    <source>
        <strain evidence="17">Mac18</strain>
    </source>
</reference>
<evidence type="ECO:0000256" key="6">
    <source>
        <dbReference type="ARBA" id="ARBA00022812"/>
    </source>
</evidence>
<evidence type="ECO:0000256" key="10">
    <source>
        <dbReference type="ARBA" id="ARBA00023046"/>
    </source>
</evidence>
<keyword evidence="14 15" id="KW-1160">Virus entry into host cell</keyword>
<evidence type="ECO:0000256" key="11">
    <source>
        <dbReference type="ARBA" id="ARBA00023120"/>
    </source>
</evidence>
<gene>
    <name evidence="15 17" type="primary">L2</name>
</gene>
<organism evidence="17 18">
    <name type="scientific">Macaca fascicularis papillomavirus 7</name>
    <dbReference type="NCBI Taxonomy" id="471185"/>
    <lineage>
        <taxon>Viruses</taxon>
        <taxon>Monodnaviria</taxon>
        <taxon>Shotokuvirae</taxon>
        <taxon>Cossaviricota</taxon>
        <taxon>Papovaviricetes</taxon>
        <taxon>Zurhausenvirales</taxon>
        <taxon>Papillomaviridae</taxon>
        <taxon>Firstpapillomavirinae</taxon>
        <taxon>Alphapapillomavirus</taxon>
        <taxon>Rhesus papillomavirus type 1</taxon>
    </lineage>
</organism>
<evidence type="ECO:0000256" key="16">
    <source>
        <dbReference type="SAM" id="MobiDB-lite"/>
    </source>
</evidence>
<dbReference type="EMBL" id="EF558838">
    <property type="protein sequence ID" value="ABX56062.1"/>
    <property type="molecule type" value="Genomic_DNA"/>
</dbReference>
<keyword evidence="10" id="KW-1039">Host endosome</keyword>
<evidence type="ECO:0000313" key="18">
    <source>
        <dbReference type="Proteomes" id="UP000099931"/>
    </source>
</evidence>
<keyword evidence="5 15" id="KW-0945">Host-virus interaction</keyword>
<feature type="compositionally biased region" description="Basic residues" evidence="16">
    <location>
        <begin position="1"/>
        <end position="25"/>
    </location>
</feature>
<evidence type="ECO:0000256" key="13">
    <source>
        <dbReference type="ARBA" id="ARBA00023157"/>
    </source>
</evidence>
<dbReference type="GO" id="GO:0075732">
    <property type="term" value="P:viral penetration into host nucleus"/>
    <property type="evidence" value="ECO:0007669"/>
    <property type="project" value="UniProtKB-KW"/>
</dbReference>
<dbReference type="HAMAP" id="MF_04003">
    <property type="entry name" value="PPV_L2"/>
    <property type="match status" value="1"/>
</dbReference>
<dbReference type="GO" id="GO:0019028">
    <property type="term" value="C:viral capsid"/>
    <property type="evidence" value="ECO:0007669"/>
    <property type="project" value="UniProtKB-UniRule"/>
</dbReference>
<dbReference type="GO" id="GO:0075521">
    <property type="term" value="P:microtubule-dependent intracellular transport of viral material towards nucleus"/>
    <property type="evidence" value="ECO:0007669"/>
    <property type="project" value="UniProtKB-UniRule"/>
</dbReference>
<name>C3PU70_RHPV1</name>
<comment type="subcellular location">
    <subcellularLocation>
        <location evidence="15">Virion</location>
    </subcellularLocation>
    <subcellularLocation>
        <location evidence="15">Host nucleus</location>
    </subcellularLocation>
</comment>
<keyword evidence="4 15" id="KW-1048">Host nucleus</keyword>
<protein>
    <recommendedName>
        <fullName evidence="15">Minor capsid protein L2</fullName>
    </recommendedName>
</protein>
<keyword evidence="3 15" id="KW-0167">Capsid protein</keyword>
<dbReference type="GO" id="GO:0042025">
    <property type="term" value="C:host cell nucleus"/>
    <property type="evidence" value="ECO:0007669"/>
    <property type="project" value="UniProtKB-SubCell"/>
</dbReference>
<dbReference type="InterPro" id="IPR000784">
    <property type="entry name" value="Late_L2"/>
</dbReference>
<comment type="function">
    <text evidence="15">Minor protein of the capsid that localizes along the inner surface of the virion, within the central cavities beneath the L1 pentamers. Plays a role in capsid stabilization through interaction with the major capsid protein L1. Once the virion enters the host cell, L2 escorts the genomic DNA into the nucleus by promoting escape from the endosomal compartments and traffic through the host Golgi network. Mechanistically, the C-terminus of L2 possesses a cell-penetrating peptide that protudes from the host endosome, interacts with host cytoplasmic retromer cargo and thereby mediates the capsid delivery to the host trans-Golgi network. Plays a role through its interaction with host dynein in the intracellular microtubule-dependent transport of viral capsid toward the nucleus. Mediates the viral genome import into the nucleus through binding to host importins. Once within the nucleus, L2 localizes viral genomes to host PML bodies in order to activate early gene expression for establishment of infection. Later on, promotes late gene expression by interacting with the viral E2 protein and by inhibiting its transcriptional activation functions. During virion assembly, encapsidates the genome by direct interaction with the viral DNA.</text>
</comment>
<evidence type="ECO:0000256" key="9">
    <source>
        <dbReference type="ARBA" id="ARBA00022952"/>
    </source>
</evidence>
<dbReference type="GO" id="GO:0005198">
    <property type="term" value="F:structural molecule activity"/>
    <property type="evidence" value="ECO:0007669"/>
    <property type="project" value="UniProtKB-UniRule"/>
</dbReference>
<accession>C3PU70</accession>
<dbReference type="GO" id="GO:0046718">
    <property type="term" value="P:symbiont entry into host cell"/>
    <property type="evidence" value="ECO:0007669"/>
    <property type="project" value="UniProtKB-KW"/>
</dbReference>
<evidence type="ECO:0000256" key="2">
    <source>
        <dbReference type="ARBA" id="ARBA00022553"/>
    </source>
</evidence>
<sequence>MKHARVARRRRDVSGHPRKSRRKRASATQLYQTCKAAGTCPPDVIPKIEGSTVADQILKYGSVGVYFGGLGIGTGSGTGGRTGYIPLGSRPPTSVAPAPRPPVAVEPVGPLDSSVVPLLEESSLINAGVPTPAVPTGSGFDVSTVDISTPAVLDVTPSQTSVRVSVHTYDNPLFTEPSVVHPPPPMEASGHLVLSSTSSSLHSVEEIPMDTFLVTGDNAYNPTSTPIPTTRPPPRLGLYGRAMQQVRVQDPVFLSSPAKLVTIDNPAYEGLGDASLQFEHPSLHEAPDPAFMDIVALHRPALTSRRGTVRFSRVGNRATLRTRSGKQIGARVHYFYDLSSIAQPEDIELQPLGASETPLFDVYADVDDAPAPSQPWHSPTPSRGGSSATATFGAPTWPTTVPLSAGVDVYVQPGPDILSPVPAAESPFYPMPPSIPQGHITVLGGAFYWHPSWYTARKRRKLVPNFLADVSVAA</sequence>
<evidence type="ECO:0000256" key="5">
    <source>
        <dbReference type="ARBA" id="ARBA00022581"/>
    </source>
</evidence>
<evidence type="ECO:0000256" key="8">
    <source>
        <dbReference type="ARBA" id="ARBA00022921"/>
    </source>
</evidence>
<keyword evidence="11 15" id="KW-1176">Cytoplasmic inwards viral transport</keyword>
<comment type="caution">
    <text evidence="15">Lacks conserved residue(s) required for the propagation of feature annotation.</text>
</comment>
<evidence type="ECO:0000256" key="12">
    <source>
        <dbReference type="ARBA" id="ARBA00023125"/>
    </source>
</evidence>
<dbReference type="GO" id="GO:0003677">
    <property type="term" value="F:DNA binding"/>
    <property type="evidence" value="ECO:0007669"/>
    <property type="project" value="UniProtKB-UniRule"/>
</dbReference>
<proteinExistence type="inferred from homology"/>
<keyword evidence="12 15" id="KW-0238">DNA-binding</keyword>
<evidence type="ECO:0000256" key="14">
    <source>
        <dbReference type="ARBA" id="ARBA00023296"/>
    </source>
</evidence>
<comment type="PTM">
    <text evidence="15">Highly phosphorylated.</text>
</comment>
<keyword evidence="6" id="KW-1040">Host Golgi apparatus</keyword>
<evidence type="ECO:0000256" key="1">
    <source>
        <dbReference type="ARBA" id="ARBA00022524"/>
    </source>
</evidence>
<dbReference type="GO" id="GO:0043657">
    <property type="term" value="C:host cell"/>
    <property type="evidence" value="ECO:0007669"/>
    <property type="project" value="GOC"/>
</dbReference>
<comment type="subunit">
    <text evidence="15">Interacts with major capsid protein L1. Interacts with E2; this interaction inhibits E2 transcriptional activity but not the DNA replication function E2. Interacts with host HSPA8; this interaction is required for L2 nuclear translocation. Interacts with host importins KPNB2 and KPNB3. Forms a complex with importin alpha2-beta1 heterodimers via interaction with the importin alpha2 adapter. Interacts with host DYNLT1; this interaction is essential for virus intracellular transport during entry. Interacts (via C-terminus) with host retromer subunits VPS35 AND VPS29.</text>
</comment>
<evidence type="ECO:0000256" key="7">
    <source>
        <dbReference type="ARBA" id="ARBA00022844"/>
    </source>
</evidence>
<feature type="region of interest" description="Disordered" evidence="16">
    <location>
        <begin position="1"/>
        <end position="28"/>
    </location>
</feature>
<evidence type="ECO:0000256" key="15">
    <source>
        <dbReference type="HAMAP-Rule" id="MF_04003"/>
    </source>
</evidence>